<organism evidence="10 11">
    <name type="scientific">Prorocentrum cordatum</name>
    <dbReference type="NCBI Taxonomy" id="2364126"/>
    <lineage>
        <taxon>Eukaryota</taxon>
        <taxon>Sar</taxon>
        <taxon>Alveolata</taxon>
        <taxon>Dinophyceae</taxon>
        <taxon>Prorocentrales</taxon>
        <taxon>Prorocentraceae</taxon>
        <taxon>Prorocentrum</taxon>
    </lineage>
</organism>
<comment type="subcellular location">
    <subcellularLocation>
        <location evidence="1">Nucleus</location>
    </subcellularLocation>
</comment>
<evidence type="ECO:0000256" key="7">
    <source>
        <dbReference type="PROSITE-ProRule" id="PRU00322"/>
    </source>
</evidence>
<feature type="region of interest" description="Disordered" evidence="8">
    <location>
        <begin position="301"/>
        <end position="430"/>
    </location>
</feature>
<evidence type="ECO:0000313" key="11">
    <source>
        <dbReference type="Proteomes" id="UP001189429"/>
    </source>
</evidence>
<dbReference type="InterPro" id="IPR036443">
    <property type="entry name" value="Znf_RanBP2_sf"/>
</dbReference>
<reference evidence="10" key="1">
    <citation type="submission" date="2023-10" db="EMBL/GenBank/DDBJ databases">
        <authorList>
            <person name="Chen Y."/>
            <person name="Shah S."/>
            <person name="Dougan E. K."/>
            <person name="Thang M."/>
            <person name="Chan C."/>
        </authorList>
    </citation>
    <scope>NUCLEOTIDE SEQUENCE [LARGE SCALE GENOMIC DNA]</scope>
</reference>
<dbReference type="InterPro" id="IPR034870">
    <property type="entry name" value="TET_fam"/>
</dbReference>
<dbReference type="EMBL" id="CAUYUJ010018516">
    <property type="protein sequence ID" value="CAK0884215.1"/>
    <property type="molecule type" value="Genomic_DNA"/>
</dbReference>
<comment type="caution">
    <text evidence="10">The sequence shown here is derived from an EMBL/GenBank/DDBJ whole genome shotgun (WGS) entry which is preliminary data.</text>
</comment>
<dbReference type="SMART" id="SM00547">
    <property type="entry name" value="ZnF_RBZ"/>
    <property type="match status" value="2"/>
</dbReference>
<gene>
    <name evidence="10" type="ORF">PCOR1329_LOCUS66213</name>
</gene>
<dbReference type="Gene3D" id="4.10.1060.10">
    <property type="entry name" value="Zinc finger, RanBP2-type"/>
    <property type="match status" value="2"/>
</dbReference>
<dbReference type="SUPFAM" id="SSF46565">
    <property type="entry name" value="Chaperone J-domain"/>
    <property type="match status" value="1"/>
</dbReference>
<feature type="domain" description="RanBP2-type" evidence="9">
    <location>
        <begin position="269"/>
        <end position="298"/>
    </location>
</feature>
<dbReference type="Proteomes" id="UP001189429">
    <property type="component" value="Unassembled WGS sequence"/>
</dbReference>
<feature type="compositionally biased region" description="Low complexity" evidence="8">
    <location>
        <begin position="304"/>
        <end position="323"/>
    </location>
</feature>
<accession>A0ABN9WD04</accession>
<dbReference type="PROSITE" id="PS50199">
    <property type="entry name" value="ZF_RANBP2_2"/>
    <property type="match status" value="2"/>
</dbReference>
<evidence type="ECO:0000256" key="3">
    <source>
        <dbReference type="ARBA" id="ARBA00022771"/>
    </source>
</evidence>
<dbReference type="InterPro" id="IPR001876">
    <property type="entry name" value="Znf_RanBP2"/>
</dbReference>
<keyword evidence="2" id="KW-0479">Metal-binding</keyword>
<evidence type="ECO:0000256" key="5">
    <source>
        <dbReference type="ARBA" id="ARBA00022884"/>
    </source>
</evidence>
<dbReference type="PROSITE" id="PS01358">
    <property type="entry name" value="ZF_RANBP2_1"/>
    <property type="match status" value="2"/>
</dbReference>
<evidence type="ECO:0000256" key="2">
    <source>
        <dbReference type="ARBA" id="ARBA00022723"/>
    </source>
</evidence>
<dbReference type="PANTHER" id="PTHR23238">
    <property type="entry name" value="RNA BINDING PROTEIN"/>
    <property type="match status" value="1"/>
</dbReference>
<feature type="compositionally biased region" description="Basic residues" evidence="8">
    <location>
        <begin position="341"/>
        <end position="363"/>
    </location>
</feature>
<keyword evidence="4" id="KW-0862">Zinc</keyword>
<keyword evidence="3 7" id="KW-0863">Zinc-finger</keyword>
<sequence length="492" mass="53858">MQPGFVPQQQQPQQQQPQQFRPQLVRATFAAAPAPGRPFVVTQVPQGRPVGQYSVAGPRPVVVTQARPVGGFVQGVRPGQPFVPFVKGFGKGGGGFDEEDRSRDWHCPKCRERNFVKRSACFRCQAPKPADCQVGLQEQVKSGQTLNGMVKSYNRKGFGFLMTFGLGDFPDVYYTRENLSPKLETRDIPGQHVTFEILRMPDGKMIATNIRPLGEEMSAARAAAEPSTAGKGFGKMGVGCGGAFCGGGFVGAGAEPQFGPLRGREEEDRSRDWECTSCGERNFVKRLECFRCKTPRCKGFSDTAPAGSAAPAAPAHRAISPHAGSRAMAFSGRRTSGSRSPSRRSRSRRKKKKKKKDKKKKKSSSSSSGSSEKKEKRKKKDKKRRKSDSSSEASAKSVRSDSSSGVKVQEPGSAVGEEGKLENQENPEIAKAKGEALDELLALKSVEPLEARMKAWRALLRKWHPDKNQDRTEVATAVFQFLQKGKPILENK</sequence>
<keyword evidence="6" id="KW-0539">Nucleus</keyword>
<dbReference type="InterPro" id="IPR036869">
    <property type="entry name" value="J_dom_sf"/>
</dbReference>
<dbReference type="InterPro" id="IPR012340">
    <property type="entry name" value="NA-bd_OB-fold"/>
</dbReference>
<dbReference type="SUPFAM" id="SSF90209">
    <property type="entry name" value="Ran binding protein zinc finger-like"/>
    <property type="match status" value="2"/>
</dbReference>
<evidence type="ECO:0000259" key="9">
    <source>
        <dbReference type="PROSITE" id="PS50199"/>
    </source>
</evidence>
<evidence type="ECO:0000313" key="10">
    <source>
        <dbReference type="EMBL" id="CAK0884215.1"/>
    </source>
</evidence>
<proteinExistence type="predicted"/>
<evidence type="ECO:0000256" key="1">
    <source>
        <dbReference type="ARBA" id="ARBA00004123"/>
    </source>
</evidence>
<feature type="compositionally biased region" description="Low complexity" evidence="8">
    <location>
        <begin position="331"/>
        <end position="340"/>
    </location>
</feature>
<keyword evidence="11" id="KW-1185">Reference proteome</keyword>
<protein>
    <recommendedName>
        <fullName evidence="9">RanBP2-type domain-containing protein</fullName>
    </recommendedName>
</protein>
<name>A0ABN9WD04_9DINO</name>
<evidence type="ECO:0000256" key="4">
    <source>
        <dbReference type="ARBA" id="ARBA00022833"/>
    </source>
</evidence>
<dbReference type="Pfam" id="PF00641">
    <property type="entry name" value="Zn_ribbon_RanBP"/>
    <property type="match status" value="2"/>
</dbReference>
<feature type="compositionally biased region" description="Basic and acidic residues" evidence="8">
    <location>
        <begin position="417"/>
        <end position="430"/>
    </location>
</feature>
<feature type="region of interest" description="Disordered" evidence="8">
    <location>
        <begin position="1"/>
        <end position="21"/>
    </location>
</feature>
<dbReference type="InterPro" id="IPR001623">
    <property type="entry name" value="DnaJ_domain"/>
</dbReference>
<keyword evidence="5" id="KW-0694">RNA-binding</keyword>
<feature type="domain" description="RanBP2-type" evidence="9">
    <location>
        <begin position="101"/>
        <end position="130"/>
    </location>
</feature>
<evidence type="ECO:0000256" key="6">
    <source>
        <dbReference type="ARBA" id="ARBA00023242"/>
    </source>
</evidence>
<feature type="compositionally biased region" description="Low complexity" evidence="8">
    <location>
        <begin position="390"/>
        <end position="407"/>
    </location>
</feature>
<evidence type="ECO:0000256" key="8">
    <source>
        <dbReference type="SAM" id="MobiDB-lite"/>
    </source>
</evidence>
<feature type="compositionally biased region" description="Basic residues" evidence="8">
    <location>
        <begin position="375"/>
        <end position="386"/>
    </location>
</feature>
<dbReference type="CDD" id="cd06257">
    <property type="entry name" value="DnaJ"/>
    <property type="match status" value="1"/>
</dbReference>
<dbReference type="Gene3D" id="1.10.287.110">
    <property type="entry name" value="DnaJ domain"/>
    <property type="match status" value="1"/>
</dbReference>
<dbReference type="SUPFAM" id="SSF50249">
    <property type="entry name" value="Nucleic acid-binding proteins"/>
    <property type="match status" value="1"/>
</dbReference>